<keyword evidence="3" id="KW-1185">Reference proteome</keyword>
<name>A0ABC8R6T5_9AQUA</name>
<evidence type="ECO:0000256" key="1">
    <source>
        <dbReference type="SAM" id="MobiDB-lite"/>
    </source>
</evidence>
<dbReference type="EMBL" id="CAUOFW020000992">
    <property type="protein sequence ID" value="CAK9139832.1"/>
    <property type="molecule type" value="Genomic_DNA"/>
</dbReference>
<proteinExistence type="predicted"/>
<gene>
    <name evidence="2" type="ORF">ILEXP_LOCUS7243</name>
</gene>
<comment type="caution">
    <text evidence="2">The sequence shown here is derived from an EMBL/GenBank/DDBJ whole genome shotgun (WGS) entry which is preliminary data.</text>
</comment>
<accession>A0ABC8R6T5</accession>
<dbReference type="AlphaFoldDB" id="A0ABC8R6T5"/>
<dbReference type="Proteomes" id="UP001642360">
    <property type="component" value="Unassembled WGS sequence"/>
</dbReference>
<reference evidence="2 3" key="1">
    <citation type="submission" date="2024-02" db="EMBL/GenBank/DDBJ databases">
        <authorList>
            <person name="Vignale AGUSTIN F."/>
            <person name="Sosa J E."/>
            <person name="Modenutti C."/>
        </authorList>
    </citation>
    <scope>NUCLEOTIDE SEQUENCE [LARGE SCALE GENOMIC DNA]</scope>
</reference>
<feature type="compositionally biased region" description="Polar residues" evidence="1">
    <location>
        <begin position="70"/>
        <end position="83"/>
    </location>
</feature>
<feature type="region of interest" description="Disordered" evidence="1">
    <location>
        <begin position="53"/>
        <end position="83"/>
    </location>
</feature>
<sequence>FAPHHVAKETDKVLLFENGLQDEIRKRVSLFEAKTLSELVTKALIVEKTLDTTSGGKEQLSKRPRDFCGQVTTNGVTTPTRRP</sequence>
<evidence type="ECO:0000313" key="2">
    <source>
        <dbReference type="EMBL" id="CAK9139832.1"/>
    </source>
</evidence>
<evidence type="ECO:0000313" key="3">
    <source>
        <dbReference type="Proteomes" id="UP001642360"/>
    </source>
</evidence>
<protein>
    <submittedName>
        <fullName evidence="2">Uncharacterized protein</fullName>
    </submittedName>
</protein>
<feature type="non-terminal residue" evidence="2">
    <location>
        <position position="1"/>
    </location>
</feature>
<organism evidence="2 3">
    <name type="scientific">Ilex paraguariensis</name>
    <name type="common">yerba mate</name>
    <dbReference type="NCBI Taxonomy" id="185542"/>
    <lineage>
        <taxon>Eukaryota</taxon>
        <taxon>Viridiplantae</taxon>
        <taxon>Streptophyta</taxon>
        <taxon>Embryophyta</taxon>
        <taxon>Tracheophyta</taxon>
        <taxon>Spermatophyta</taxon>
        <taxon>Magnoliopsida</taxon>
        <taxon>eudicotyledons</taxon>
        <taxon>Gunneridae</taxon>
        <taxon>Pentapetalae</taxon>
        <taxon>asterids</taxon>
        <taxon>campanulids</taxon>
        <taxon>Aquifoliales</taxon>
        <taxon>Aquifoliaceae</taxon>
        <taxon>Ilex</taxon>
    </lineage>
</organism>